<dbReference type="PROSITE" id="PS00194">
    <property type="entry name" value="THIOREDOXIN_1"/>
    <property type="match status" value="1"/>
</dbReference>
<dbReference type="InterPro" id="IPR013766">
    <property type="entry name" value="Thioredoxin_domain"/>
</dbReference>
<dbReference type="PRINTS" id="PR00421">
    <property type="entry name" value="THIOREDOXIN"/>
</dbReference>
<dbReference type="InterPro" id="IPR036249">
    <property type="entry name" value="Thioredoxin-like_sf"/>
</dbReference>
<dbReference type="Gene3D" id="3.40.30.10">
    <property type="entry name" value="Glutaredoxin"/>
    <property type="match status" value="1"/>
</dbReference>
<dbReference type="GO" id="GO:0005737">
    <property type="term" value="C:cytoplasm"/>
    <property type="evidence" value="ECO:0007669"/>
    <property type="project" value="TreeGrafter"/>
</dbReference>
<feature type="domain" description="Thioredoxin" evidence="5">
    <location>
        <begin position="1"/>
        <end position="114"/>
    </location>
</feature>
<keyword evidence="4" id="KW-0676">Redox-active center</keyword>
<proteinExistence type="predicted"/>
<dbReference type="Pfam" id="PF00085">
    <property type="entry name" value="Thioredoxin"/>
    <property type="match status" value="1"/>
</dbReference>
<dbReference type="PIRSF" id="PIRSF000077">
    <property type="entry name" value="Thioredoxin"/>
    <property type="match status" value="1"/>
</dbReference>
<evidence type="ECO:0000313" key="6">
    <source>
        <dbReference type="EMBL" id="OIQ92024.1"/>
    </source>
</evidence>
<dbReference type="GO" id="GO:0015035">
    <property type="term" value="F:protein-disulfide reductase activity"/>
    <property type="evidence" value="ECO:0007669"/>
    <property type="project" value="InterPro"/>
</dbReference>
<dbReference type="AlphaFoldDB" id="A0A1J5R7P7"/>
<dbReference type="CDD" id="cd02947">
    <property type="entry name" value="TRX_family"/>
    <property type="match status" value="1"/>
</dbReference>
<dbReference type="InterPro" id="IPR005746">
    <property type="entry name" value="Thioredoxin"/>
</dbReference>
<dbReference type="PANTHER" id="PTHR45663">
    <property type="entry name" value="GEO12009P1"/>
    <property type="match status" value="1"/>
</dbReference>
<reference evidence="6" key="1">
    <citation type="submission" date="2016-10" db="EMBL/GenBank/DDBJ databases">
        <title>Sequence of Gallionella enrichment culture.</title>
        <authorList>
            <person name="Poehlein A."/>
            <person name="Muehling M."/>
            <person name="Daniel R."/>
        </authorList>
    </citation>
    <scope>NUCLEOTIDE SEQUENCE</scope>
</reference>
<dbReference type="PANTHER" id="PTHR45663:SF11">
    <property type="entry name" value="GEO12009P1"/>
    <property type="match status" value="1"/>
</dbReference>
<evidence type="ECO:0000256" key="1">
    <source>
        <dbReference type="ARBA" id="ARBA00022448"/>
    </source>
</evidence>
<name>A0A1J5R7P7_9ZZZZ</name>
<dbReference type="InterPro" id="IPR017937">
    <property type="entry name" value="Thioredoxin_CS"/>
</dbReference>
<accession>A0A1J5R7P7</accession>
<dbReference type="FunFam" id="3.40.30.10:FF:000001">
    <property type="entry name" value="Thioredoxin"/>
    <property type="match status" value="1"/>
</dbReference>
<sequence length="116" mass="12105">MTDAPAVGTVIEAGDSTFRGLVLEASGPVLVDFSAAWCAPCRLVEPLLAEIAATYRGRVRVVRVDTDAHPATAAAFGVVSIPTLYVFSSGEVIRTAIGARPKPELVALIEDVLAAR</sequence>
<evidence type="ECO:0000259" key="5">
    <source>
        <dbReference type="PROSITE" id="PS51352"/>
    </source>
</evidence>
<dbReference type="PROSITE" id="PS51352">
    <property type="entry name" value="THIOREDOXIN_2"/>
    <property type="match status" value="1"/>
</dbReference>
<evidence type="ECO:0000256" key="3">
    <source>
        <dbReference type="ARBA" id="ARBA00023157"/>
    </source>
</evidence>
<evidence type="ECO:0000256" key="4">
    <source>
        <dbReference type="ARBA" id="ARBA00023284"/>
    </source>
</evidence>
<organism evidence="6">
    <name type="scientific">mine drainage metagenome</name>
    <dbReference type="NCBI Taxonomy" id="410659"/>
    <lineage>
        <taxon>unclassified sequences</taxon>
        <taxon>metagenomes</taxon>
        <taxon>ecological metagenomes</taxon>
    </lineage>
</organism>
<protein>
    <submittedName>
        <fullName evidence="6">Thioredoxin-1</fullName>
    </submittedName>
</protein>
<comment type="caution">
    <text evidence="6">The sequence shown here is derived from an EMBL/GenBank/DDBJ whole genome shotgun (WGS) entry which is preliminary data.</text>
</comment>
<gene>
    <name evidence="6" type="primary">trxA_23</name>
    <name evidence="6" type="ORF">GALL_260160</name>
</gene>
<keyword evidence="1" id="KW-0813">Transport</keyword>
<dbReference type="SUPFAM" id="SSF52833">
    <property type="entry name" value="Thioredoxin-like"/>
    <property type="match status" value="1"/>
</dbReference>
<keyword evidence="2" id="KW-0249">Electron transport</keyword>
<evidence type="ECO:0000256" key="2">
    <source>
        <dbReference type="ARBA" id="ARBA00022982"/>
    </source>
</evidence>
<keyword evidence="3" id="KW-1015">Disulfide bond</keyword>
<dbReference type="EMBL" id="MLJW01000242">
    <property type="protein sequence ID" value="OIQ92024.1"/>
    <property type="molecule type" value="Genomic_DNA"/>
</dbReference>